<dbReference type="PANTHER" id="PTHR28190">
    <property type="entry name" value="NUCLEAR MIGRATION PROTEIN NUM1"/>
    <property type="match status" value="1"/>
</dbReference>
<proteinExistence type="predicted"/>
<organism evidence="4 5">
    <name type="scientific">Tilletiopsis washingtonensis</name>
    <dbReference type="NCBI Taxonomy" id="58919"/>
    <lineage>
        <taxon>Eukaryota</taxon>
        <taxon>Fungi</taxon>
        <taxon>Dikarya</taxon>
        <taxon>Basidiomycota</taxon>
        <taxon>Ustilaginomycotina</taxon>
        <taxon>Exobasidiomycetes</taxon>
        <taxon>Entylomatales</taxon>
        <taxon>Entylomatales incertae sedis</taxon>
        <taxon>Tilletiopsis</taxon>
    </lineage>
</organism>
<feature type="region of interest" description="Disordered" evidence="2">
    <location>
        <begin position="1675"/>
        <end position="1815"/>
    </location>
</feature>
<feature type="compositionally biased region" description="Polar residues" evidence="2">
    <location>
        <begin position="1601"/>
        <end position="1613"/>
    </location>
</feature>
<dbReference type="Proteomes" id="UP000245946">
    <property type="component" value="Unassembled WGS sequence"/>
</dbReference>
<dbReference type="OrthoDB" id="2149224at2759"/>
<dbReference type="GO" id="GO:0032065">
    <property type="term" value="P:maintenance of protein location in cell cortex"/>
    <property type="evidence" value="ECO:0007669"/>
    <property type="project" value="InterPro"/>
</dbReference>
<dbReference type="GO" id="GO:0000226">
    <property type="term" value="P:microtubule cytoskeleton organization"/>
    <property type="evidence" value="ECO:0007669"/>
    <property type="project" value="TreeGrafter"/>
</dbReference>
<sequence length="1815" mass="191818">MSFSHDATFDAGPPSPSPASRTSLGGELAFKPPSRPGSSLRRGVRKSAADLGANASAASPPPPLPRSSTAQQLGNGPLGSADQNALSRTSSHSSMSEDSELEASGTAMAPPESPTKPRSSFLRSSLGAGAASGTPGRGEMGPPPVPTPRQTDRRARNAAAPAGNGDASLVNELQENLVKEIRRLQGLLLERDGEIRNLREAKEETEKELGSWKPRALALIQAEDKLKQENWDLNIAAQQFESDLAAQTALLKKAENERTRVNKDLLKTRDQLEAQRVQFEANAEELEKLRSIRETETAVARKEKAGMAREMSDLNALLSAARTEAQRASERDNLSRSLSRSLLSNDTSRNDDDDFSGDAAARRRGGSAVPGSPGAALDGDAGGHSPLGKRLDKDRDLTDLRAKLAMAHKRTGKDSMEKRRLREQNAELRLLLTKAGLSAPSASDVESSGDEAEQWADEPDSPAAGRLAKMRMPKSSTRPNIASRLGLGASRSSSMAFDEEEADEQDASLEEASDSAARRASLDGVDPAFAGDEYASAPKSRRRAGRKTLMQADLAGKGSPLSRTAYLAGEEADLSSERSFEDGSASGHTEQWGHAPSSRPASVSLEGGNLGAELAGLGGTSIDQPDTLAALLGETSQGALGLEREPTLAAVDHKDTQTEAQPDLLTPLIAERDAAHAELQQRDLQHRAVLAELEQREQQHSTALAEHAAALSALHLAHSVTLEERDSAHAQALSTRDTQHRRALEERAAELAAALDKRDEAHDAAMAARNESHAGELHNALAQQAQQHDAAIGEARSRHAQALAAEVAKGAAALTAAEVLHKKLSADQSTEHKRVIDRLGADHARAVERLGADHAAELAEKDTDHAGAIEDLQMSNDAYVRDLETAFKVTLREKDDAIKKSREEVEALRSRLSALEAELARLRADAKTAAAAAATASAATAQLNAALAAARSEAATETSTLKRELDEARAALVQAERDDTFEDATEVPSEEGKLTGVNGARSLLAPAMGRSSTHSTAGETDDMPQTPADEETDGGVRKVVLADLRDTSSQTDDDSWQRYQGAPRAMSSVSSAATLPAAGVVILGSHPSNAETLQPSRDSTSTFGGHRDGLPRPESPAPVMYTAGAVNRQHGLAPSGRVSMDSTHSSRYTDAEEAATLGRAGPPVMAVPPPPSMPPPPTLPPVESKRTVKSRPSAASSMLDGAPARPLSPPPPELVAMAAHRRISTLQVPPSSSDGHGRPASRLSTAAMPPPSSYVSPGAPSRQRPSLSSLRARTMSQENGLPMSAGRASDAASIHSARQSTASRRSHAAALGGALHLRGASAASFASDATSELSRRMSFASSHASDAAADGAQGGAAGLTPPSTDPMVIHAITQTMIGEYLHKYTRRTMGRSGHSEKRHRRYFWLHPYTNMLYWTLSDPGSQNVREGMSKGAVIEGVRVVEDTNPSPAGLYHLSIVVKTPQRDVKITAPDRERHEMWLTAFDFLISKRNSASAGAATAAVGAQSGSADFDPDRTISPRKAGHDRTRTDGTIGSKRFLSPARSMASLAPGRKRDSAPATESTPRRRGASIGASSTLTGKRRDTAAHEYLKQWDSVRGRPMSPTASIGGVSTSRRSVAGSERRVDRATFEPTTPLDPRLQTAEQMLEEDEGENFDGLENVRACCNGAHDVGDLAHKKYQSQMSARTRRGSVRSRHSRASSVLQPGGGSGRDSASLRAISPPPHLATPQLGALSLNAPHQRFSSGPDGKAAAAADAEPGSARTSNSLDWFSSNEQPASGRTTPAGLGSTSPTASTFTDRISKIRAGRPSAGPSGSVAR</sequence>
<feature type="coiled-coil region" evidence="1">
    <location>
        <begin position="170"/>
        <end position="208"/>
    </location>
</feature>
<evidence type="ECO:0000313" key="4">
    <source>
        <dbReference type="EMBL" id="PWN97189.1"/>
    </source>
</evidence>
<feature type="region of interest" description="Disordered" evidence="2">
    <location>
        <begin position="1"/>
        <end position="168"/>
    </location>
</feature>
<feature type="region of interest" description="Disordered" evidence="2">
    <location>
        <begin position="437"/>
        <end position="607"/>
    </location>
</feature>
<feature type="compositionally biased region" description="Polar residues" evidence="2">
    <location>
        <begin position="1087"/>
        <end position="1103"/>
    </location>
</feature>
<dbReference type="PROSITE" id="PS50003">
    <property type="entry name" value="PH_DOMAIN"/>
    <property type="match status" value="1"/>
</dbReference>
<feature type="region of interest" description="Disordered" evidence="2">
    <location>
        <begin position="976"/>
        <end position="1035"/>
    </location>
</feature>
<evidence type="ECO:0000259" key="3">
    <source>
        <dbReference type="PROSITE" id="PS50003"/>
    </source>
</evidence>
<feature type="region of interest" description="Disordered" evidence="2">
    <location>
        <begin position="1087"/>
        <end position="1117"/>
    </location>
</feature>
<dbReference type="CDD" id="cd13365">
    <property type="entry name" value="PH_PLC_plant-like"/>
    <property type="match status" value="1"/>
</dbReference>
<dbReference type="SUPFAM" id="SSF50729">
    <property type="entry name" value="PH domain-like"/>
    <property type="match status" value="1"/>
</dbReference>
<dbReference type="STRING" id="58919.A0A316Z6E0"/>
<feature type="compositionally biased region" description="Low complexity" evidence="2">
    <location>
        <begin position="87"/>
        <end position="96"/>
    </location>
</feature>
<feature type="compositionally biased region" description="Acidic residues" evidence="2">
    <location>
        <begin position="497"/>
        <end position="513"/>
    </location>
</feature>
<dbReference type="GO" id="GO:0005543">
    <property type="term" value="F:phospholipid binding"/>
    <property type="evidence" value="ECO:0007669"/>
    <property type="project" value="InterPro"/>
</dbReference>
<feature type="compositionally biased region" description="Basic and acidic residues" evidence="2">
    <location>
        <begin position="324"/>
        <end position="334"/>
    </location>
</feature>
<feature type="compositionally biased region" description="Low complexity" evidence="2">
    <location>
        <begin position="49"/>
        <end position="58"/>
    </location>
</feature>
<feature type="compositionally biased region" description="Pro residues" evidence="2">
    <location>
        <begin position="1165"/>
        <end position="1180"/>
    </location>
</feature>
<protein>
    <recommendedName>
        <fullName evidence="3">PH domain-containing protein</fullName>
    </recommendedName>
</protein>
<dbReference type="GO" id="GO:0005739">
    <property type="term" value="C:mitochondrion"/>
    <property type="evidence" value="ECO:0007669"/>
    <property type="project" value="TreeGrafter"/>
</dbReference>
<feature type="domain" description="PH" evidence="3">
    <location>
        <begin position="1374"/>
        <end position="1486"/>
    </location>
</feature>
<feature type="region of interest" description="Disordered" evidence="2">
    <location>
        <begin position="324"/>
        <end position="395"/>
    </location>
</feature>
<gene>
    <name evidence="4" type="ORF">FA09DRAFT_361467</name>
</gene>
<name>A0A316Z6E0_9BASI</name>
<feature type="region of interest" description="Disordered" evidence="2">
    <location>
        <begin position="1226"/>
        <end position="1307"/>
    </location>
</feature>
<feature type="compositionally biased region" description="Low complexity" evidence="2">
    <location>
        <begin position="335"/>
        <end position="347"/>
    </location>
</feature>
<dbReference type="InterPro" id="IPR001849">
    <property type="entry name" value="PH_domain"/>
</dbReference>
<keyword evidence="1" id="KW-0175">Coiled coil</keyword>
<feature type="compositionally biased region" description="Acidic residues" evidence="2">
    <location>
        <begin position="447"/>
        <end position="460"/>
    </location>
</feature>
<reference evidence="4 5" key="1">
    <citation type="journal article" date="2018" name="Mol. Biol. Evol.">
        <title>Broad Genomic Sampling Reveals a Smut Pathogenic Ancestry of the Fungal Clade Ustilaginomycotina.</title>
        <authorList>
            <person name="Kijpornyongpan T."/>
            <person name="Mondo S.J."/>
            <person name="Barry K."/>
            <person name="Sandor L."/>
            <person name="Lee J."/>
            <person name="Lipzen A."/>
            <person name="Pangilinan J."/>
            <person name="LaButti K."/>
            <person name="Hainaut M."/>
            <person name="Henrissat B."/>
            <person name="Grigoriev I.V."/>
            <person name="Spatafora J.W."/>
            <person name="Aime M.C."/>
        </authorList>
    </citation>
    <scope>NUCLEOTIDE SEQUENCE [LARGE SCALE GENOMIC DNA]</scope>
    <source>
        <strain evidence="4 5">MCA 4186</strain>
    </source>
</reference>
<feature type="compositionally biased region" description="Low complexity" evidence="2">
    <location>
        <begin position="1740"/>
        <end position="1758"/>
    </location>
</feature>
<feature type="compositionally biased region" description="Low complexity" evidence="2">
    <location>
        <begin position="157"/>
        <end position="167"/>
    </location>
</feature>
<evidence type="ECO:0000313" key="5">
    <source>
        <dbReference type="Proteomes" id="UP000245946"/>
    </source>
</evidence>
<evidence type="ECO:0000256" key="1">
    <source>
        <dbReference type="SAM" id="Coils"/>
    </source>
</evidence>
<feature type="region of interest" description="Disordered" evidence="2">
    <location>
        <begin position="1598"/>
        <end position="1623"/>
    </location>
</feature>
<dbReference type="GO" id="GO:0015631">
    <property type="term" value="F:tubulin binding"/>
    <property type="evidence" value="ECO:0007669"/>
    <property type="project" value="TreeGrafter"/>
</dbReference>
<feature type="compositionally biased region" description="Low complexity" evidence="2">
    <location>
        <begin position="1259"/>
        <end position="1273"/>
    </location>
</feature>
<keyword evidence="5" id="KW-1185">Reference proteome</keyword>
<dbReference type="EMBL" id="KZ819296">
    <property type="protein sequence ID" value="PWN97189.1"/>
    <property type="molecule type" value="Genomic_DNA"/>
</dbReference>
<dbReference type="Pfam" id="PF12814">
    <property type="entry name" value="Mcp5_PH"/>
    <property type="match status" value="1"/>
</dbReference>
<accession>A0A316Z6E0</accession>
<dbReference type="PANTHER" id="PTHR28190:SF1">
    <property type="entry name" value="NUCLEAR MIGRATION PROTEIN NUM1"/>
    <property type="match status" value="1"/>
</dbReference>
<dbReference type="GO" id="GO:0005938">
    <property type="term" value="C:cell cortex"/>
    <property type="evidence" value="ECO:0007669"/>
    <property type="project" value="InterPro"/>
</dbReference>
<feature type="region of interest" description="Disordered" evidence="2">
    <location>
        <begin position="1501"/>
        <end position="1582"/>
    </location>
</feature>
<feature type="compositionally biased region" description="Basic and acidic residues" evidence="2">
    <location>
        <begin position="1510"/>
        <end position="1527"/>
    </location>
</feature>
<dbReference type="GeneID" id="37272904"/>
<feature type="compositionally biased region" description="Low complexity" evidence="2">
    <location>
        <begin position="366"/>
        <end position="376"/>
    </location>
</feature>
<dbReference type="InterPro" id="IPR024774">
    <property type="entry name" value="PH_dom-Mcp5-type"/>
</dbReference>
<dbReference type="SMART" id="SM00233">
    <property type="entry name" value="PH"/>
    <property type="match status" value="1"/>
</dbReference>
<feature type="region of interest" description="Disordered" evidence="2">
    <location>
        <begin position="1131"/>
        <end position="1213"/>
    </location>
</feature>
<feature type="compositionally biased region" description="Low complexity" evidence="2">
    <location>
        <begin position="482"/>
        <end position="494"/>
    </location>
</feature>
<feature type="coiled-coil region" evidence="1">
    <location>
        <begin position="741"/>
        <end position="771"/>
    </location>
</feature>
<dbReference type="RefSeq" id="XP_025597468.1">
    <property type="nucleotide sequence ID" value="XM_025745360.1"/>
</dbReference>
<evidence type="ECO:0000256" key="2">
    <source>
        <dbReference type="SAM" id="MobiDB-lite"/>
    </source>
</evidence>
<feature type="compositionally biased region" description="Polar residues" evidence="2">
    <location>
        <begin position="1759"/>
        <end position="1795"/>
    </location>
</feature>
<feature type="compositionally biased region" description="Acidic residues" evidence="2">
    <location>
        <begin position="979"/>
        <end position="989"/>
    </location>
</feature>
<dbReference type="InterPro" id="IPR053005">
    <property type="entry name" value="Nuclear_Pos-Cytoskel_Interact"/>
</dbReference>
<feature type="compositionally biased region" description="Basic residues" evidence="2">
    <location>
        <begin position="1683"/>
        <end position="1695"/>
    </location>
</feature>